<organism evidence="1 2">
    <name type="scientific">Variovorax rhizosphaerae</name>
    <dbReference type="NCBI Taxonomy" id="1836200"/>
    <lineage>
        <taxon>Bacteria</taxon>
        <taxon>Pseudomonadati</taxon>
        <taxon>Pseudomonadota</taxon>
        <taxon>Betaproteobacteria</taxon>
        <taxon>Burkholderiales</taxon>
        <taxon>Comamonadaceae</taxon>
        <taxon>Variovorax</taxon>
    </lineage>
</organism>
<accession>A0ABU8WHU4</accession>
<name>A0ABU8WHU4_9BURK</name>
<dbReference type="RefSeq" id="WP_340342051.1">
    <property type="nucleotide sequence ID" value="NZ_JBBKZT010000004.1"/>
</dbReference>
<comment type="caution">
    <text evidence="1">The sequence shown here is derived from an EMBL/GenBank/DDBJ whole genome shotgun (WGS) entry which is preliminary data.</text>
</comment>
<sequence length="103" mass="11605">MTAMLGCPWRAVASRARANPWRMPWLVRANCIATGDFLLCVGKDFKPSQMLTRKSSFPRALRSLDESGRPATRGFHGHDDLSMRFHVQLSAPVERLPTLPIEL</sequence>
<evidence type="ECO:0000313" key="1">
    <source>
        <dbReference type="EMBL" id="MEJ8846899.1"/>
    </source>
</evidence>
<keyword evidence="2" id="KW-1185">Reference proteome</keyword>
<dbReference type="EMBL" id="JBBKZT010000004">
    <property type="protein sequence ID" value="MEJ8846899.1"/>
    <property type="molecule type" value="Genomic_DNA"/>
</dbReference>
<evidence type="ECO:0000313" key="2">
    <source>
        <dbReference type="Proteomes" id="UP001385892"/>
    </source>
</evidence>
<protein>
    <submittedName>
        <fullName evidence="1">Uncharacterized protein</fullName>
    </submittedName>
</protein>
<dbReference type="Proteomes" id="UP001385892">
    <property type="component" value="Unassembled WGS sequence"/>
</dbReference>
<reference evidence="1 2" key="1">
    <citation type="submission" date="2024-03" db="EMBL/GenBank/DDBJ databases">
        <title>Novel species of the genus Variovorax.</title>
        <authorList>
            <person name="Liu Q."/>
            <person name="Xin Y.-H."/>
        </authorList>
    </citation>
    <scope>NUCLEOTIDE SEQUENCE [LARGE SCALE GENOMIC DNA]</scope>
    <source>
        <strain evidence="1 2">KACC 18900</strain>
    </source>
</reference>
<gene>
    <name evidence="1" type="ORF">WKW82_09580</name>
</gene>
<proteinExistence type="predicted"/>